<dbReference type="InterPro" id="IPR011047">
    <property type="entry name" value="Quinoprotein_ADH-like_sf"/>
</dbReference>
<name>A0ABV5T8T1_9ACTN</name>
<dbReference type="Gene3D" id="2.130.10.10">
    <property type="entry name" value="YVTN repeat-like/Quinoprotein amine dehydrogenase"/>
    <property type="match status" value="3"/>
</dbReference>
<sequence>MRDRAEDPKEQRVLIVHGRRSVAVLFAVVLVACSTVVTDIPRLPLVPVEWRAAWSVPADAGTGESLFETPRYAVSDHAVAVATRQDTVRIHDPRTGELRRTIPADPALTVPITGVWIAADTLVVSRGTPDIVDHALSGHDLTTGAVLWRRTIAVSIAHPRTEGIGVYRGPRIMVTERGIVVLERSAEPFDIRALDLRTGATTARMTYPRGCHLRGAATARSVALLSSCAGDERRLTSMDPRTLWHGWTRPLSSFSSPPGGDAAIRVTANAEGYVHASVGNDDFFYGADGRLLSTGPEAVGGMNPSSWSPPLFAGSYSVAADPGGGLPGNEWPLPAYLFSVDSGTGQLGGLPLDVPYHHVSLVGAIRGMAFVHSDVPGDGRIIAYKLIYGLSREPARFGGVPASAWPDACALLTGHDLSVLADGYRAVPGSGDVAGTAPPKPAKCDWIPPTDDGAVISLSVEWVSSSNAGARKLFTAEVGAIKEANAFDPTTESPGFLSYTVAETNGFYGATIINVGPVIVRLSSLSRQAVRRISPSLQGNLLARYQPGVRAPGPARESGWNHPTDAVVYAEPVVVDGVVYATSRDGTVSALDAVTGAMRWRFQTGGPLLLDHVVMDGTVFAANTSGRLVALDTATGRMRWSRKLDVISDLVAAAGRLYVWTRKSPLSMNAEVVALNGASGERLWSFQPEGYVVNPGPVLVGDVVHVGSDHGMVYALDADSGAQKWRFRVGGGRGHTHLVRAGRVVYVASPDGEVHALEGSSGKVRWSSRIDGLVDFRPVVAGGVVYLDNKDGTIYALDAGSGTRLWSFQTEGDRPGFQWDIAVAQGLVYACDDSRLYALDAATGAARWSFPLGKGLTSGPVAEGGTIYVGHNGGTLHALDAATGTVRWSFQTGGTIETRPVVTGGFVYVGSANGNVYALPTAGG</sequence>
<dbReference type="PANTHER" id="PTHR34512:SF30">
    <property type="entry name" value="OUTER MEMBRANE PROTEIN ASSEMBLY FACTOR BAMB"/>
    <property type="match status" value="1"/>
</dbReference>
<dbReference type="InterPro" id="IPR018391">
    <property type="entry name" value="PQQ_b-propeller_rpt"/>
</dbReference>
<organism evidence="3 4">
    <name type="scientific">Streptosporangium vulgare</name>
    <dbReference type="NCBI Taxonomy" id="46190"/>
    <lineage>
        <taxon>Bacteria</taxon>
        <taxon>Bacillati</taxon>
        <taxon>Actinomycetota</taxon>
        <taxon>Actinomycetes</taxon>
        <taxon>Streptosporangiales</taxon>
        <taxon>Streptosporangiaceae</taxon>
        <taxon>Streptosporangium</taxon>
    </lineage>
</organism>
<gene>
    <name evidence="3" type="ORF">ACFFRH_08310</name>
</gene>
<proteinExistence type="predicted"/>
<keyword evidence="1" id="KW-0472">Membrane</keyword>
<evidence type="ECO:0000256" key="1">
    <source>
        <dbReference type="SAM" id="Phobius"/>
    </source>
</evidence>
<dbReference type="Proteomes" id="UP001589610">
    <property type="component" value="Unassembled WGS sequence"/>
</dbReference>
<dbReference type="PANTHER" id="PTHR34512">
    <property type="entry name" value="CELL SURFACE PROTEIN"/>
    <property type="match status" value="1"/>
</dbReference>
<dbReference type="InterPro" id="IPR015943">
    <property type="entry name" value="WD40/YVTN_repeat-like_dom_sf"/>
</dbReference>
<dbReference type="EMBL" id="JBHMBS010000003">
    <property type="protein sequence ID" value="MFB9675485.1"/>
    <property type="molecule type" value="Genomic_DNA"/>
</dbReference>
<reference evidence="3 4" key="1">
    <citation type="submission" date="2024-09" db="EMBL/GenBank/DDBJ databases">
        <authorList>
            <person name="Sun Q."/>
            <person name="Mori K."/>
        </authorList>
    </citation>
    <scope>NUCLEOTIDE SEQUENCE [LARGE SCALE GENOMIC DNA]</scope>
    <source>
        <strain evidence="3 4">JCM 3028</strain>
    </source>
</reference>
<keyword evidence="4" id="KW-1185">Reference proteome</keyword>
<dbReference type="Gene3D" id="2.40.10.480">
    <property type="match status" value="1"/>
</dbReference>
<feature type="domain" description="Pyrrolo-quinoline quinone repeat" evidence="2">
    <location>
        <begin position="833"/>
        <end position="920"/>
    </location>
</feature>
<dbReference type="SMART" id="SM00564">
    <property type="entry name" value="PQQ"/>
    <property type="match status" value="10"/>
</dbReference>
<feature type="domain" description="Pyrrolo-quinoline quinone repeat" evidence="2">
    <location>
        <begin position="584"/>
        <end position="736"/>
    </location>
</feature>
<dbReference type="RefSeq" id="WP_344744354.1">
    <property type="nucleotide sequence ID" value="NZ_BAAAWW010000043.1"/>
</dbReference>
<comment type="caution">
    <text evidence="3">The sequence shown here is derived from an EMBL/GenBank/DDBJ whole genome shotgun (WGS) entry which is preliminary data.</text>
</comment>
<accession>A0ABV5T8T1</accession>
<dbReference type="Pfam" id="PF13360">
    <property type="entry name" value="PQQ_2"/>
    <property type="match status" value="2"/>
</dbReference>
<dbReference type="SUPFAM" id="SSF50998">
    <property type="entry name" value="Quinoprotein alcohol dehydrogenase-like"/>
    <property type="match status" value="3"/>
</dbReference>
<dbReference type="InterPro" id="IPR002372">
    <property type="entry name" value="PQQ_rpt_dom"/>
</dbReference>
<protein>
    <submittedName>
        <fullName evidence="3">PQQ-binding-like beta-propeller repeat protein</fullName>
    </submittedName>
</protein>
<dbReference type="PROSITE" id="PS51257">
    <property type="entry name" value="PROKAR_LIPOPROTEIN"/>
    <property type="match status" value="1"/>
</dbReference>
<evidence type="ECO:0000259" key="2">
    <source>
        <dbReference type="Pfam" id="PF13360"/>
    </source>
</evidence>
<evidence type="ECO:0000313" key="4">
    <source>
        <dbReference type="Proteomes" id="UP001589610"/>
    </source>
</evidence>
<feature type="transmembrane region" description="Helical" evidence="1">
    <location>
        <begin position="21"/>
        <end position="38"/>
    </location>
</feature>
<keyword evidence="1" id="KW-0812">Transmembrane</keyword>
<evidence type="ECO:0000313" key="3">
    <source>
        <dbReference type="EMBL" id="MFB9675485.1"/>
    </source>
</evidence>
<keyword evidence="1" id="KW-1133">Transmembrane helix</keyword>